<dbReference type="InterPro" id="IPR006132">
    <property type="entry name" value="Asp/Orn_carbamoyltranf_P-bd"/>
</dbReference>
<sequence>MALRSKNLLGLKDLTADEIEYILNTAKTMKLILNSKNKKAPHLQGKSIVTLFYENSTRTRLSFELAAKYLSSSAANISAVGSSVAKGESLIDTAKTINMMGADVIILRHSMAGAPHLLAKNVDASVINAGDGMNEHPTQALLDIFTILDKKKTLKGLKVAIIGDIYHSRVARSNIWGMSKLGANVCVAGPSTLMPPEIEKTGVKVFTTVQEALIDADVVIALRIQKERQKSGLLPGIREYSRFFGLDEKRLKLAKKDAIILHPGPVNRGVELTTSVVDCDRSFINEQVTNGVAVRMALLYLLTRRDVN</sequence>
<dbReference type="GO" id="GO:0005829">
    <property type="term" value="C:cytosol"/>
    <property type="evidence" value="ECO:0007669"/>
    <property type="project" value="TreeGrafter"/>
</dbReference>
<dbReference type="InterPro" id="IPR006131">
    <property type="entry name" value="Asp_carbamoyltransf_Asp/Orn-bd"/>
</dbReference>
<dbReference type="Proteomes" id="UP000233534">
    <property type="component" value="Chromosome"/>
</dbReference>
<feature type="binding site" evidence="7">
    <location>
        <position position="223"/>
    </location>
    <ligand>
        <name>L-aspartate</name>
        <dbReference type="ChEBI" id="CHEBI:29991"/>
    </ligand>
</feature>
<evidence type="ECO:0000256" key="1">
    <source>
        <dbReference type="ARBA" id="ARBA00004852"/>
    </source>
</evidence>
<dbReference type="Pfam" id="PF00185">
    <property type="entry name" value="OTCace"/>
    <property type="match status" value="1"/>
</dbReference>
<evidence type="ECO:0000256" key="5">
    <source>
        <dbReference type="ARBA" id="ARBA00043884"/>
    </source>
</evidence>
<comment type="catalytic activity">
    <reaction evidence="6 7">
        <text>carbamoyl phosphate + L-aspartate = N-carbamoyl-L-aspartate + phosphate + H(+)</text>
        <dbReference type="Rhea" id="RHEA:20013"/>
        <dbReference type="ChEBI" id="CHEBI:15378"/>
        <dbReference type="ChEBI" id="CHEBI:29991"/>
        <dbReference type="ChEBI" id="CHEBI:32814"/>
        <dbReference type="ChEBI" id="CHEBI:43474"/>
        <dbReference type="ChEBI" id="CHEBI:58228"/>
        <dbReference type="EC" id="2.1.3.2"/>
    </reaction>
</comment>
<dbReference type="GO" id="GO:0004070">
    <property type="term" value="F:aspartate carbamoyltransferase activity"/>
    <property type="evidence" value="ECO:0007669"/>
    <property type="project" value="UniProtKB-UniRule"/>
</dbReference>
<dbReference type="PANTHER" id="PTHR45753">
    <property type="entry name" value="ORNITHINE CARBAMOYLTRANSFERASE, MITOCHONDRIAL"/>
    <property type="match status" value="1"/>
</dbReference>
<proteinExistence type="inferred from homology"/>
<accession>A0A2K9E2Y0</accession>
<evidence type="ECO:0000256" key="4">
    <source>
        <dbReference type="ARBA" id="ARBA00022975"/>
    </source>
</evidence>
<dbReference type="PROSITE" id="PS00097">
    <property type="entry name" value="CARBAMOYLTRANSFERASE"/>
    <property type="match status" value="1"/>
</dbReference>
<evidence type="ECO:0000259" key="8">
    <source>
        <dbReference type="Pfam" id="PF00185"/>
    </source>
</evidence>
<keyword evidence="12" id="KW-1185">Reference proteome</keyword>
<evidence type="ECO:0000313" key="11">
    <source>
        <dbReference type="EMBL" id="PQQ67610.1"/>
    </source>
</evidence>
<comment type="pathway">
    <text evidence="1 7">Pyrimidine metabolism; UMP biosynthesis via de novo pathway; (S)-dihydroorotate from bicarbonate: step 2/3.</text>
</comment>
<evidence type="ECO:0000313" key="13">
    <source>
        <dbReference type="Proteomes" id="UP000239720"/>
    </source>
</evidence>
<feature type="binding site" evidence="7">
    <location>
        <position position="58"/>
    </location>
    <ligand>
        <name>carbamoyl phosphate</name>
        <dbReference type="ChEBI" id="CHEBI:58228"/>
    </ligand>
</feature>
<evidence type="ECO:0000256" key="3">
    <source>
        <dbReference type="ARBA" id="ARBA00022679"/>
    </source>
</evidence>
<feature type="binding site" evidence="7">
    <location>
        <position position="169"/>
    </location>
    <ligand>
        <name>L-aspartate</name>
        <dbReference type="ChEBI" id="CHEBI:29991"/>
    </ligand>
</feature>
<dbReference type="Gene3D" id="3.40.50.1370">
    <property type="entry name" value="Aspartate/ornithine carbamoyltransferase"/>
    <property type="match status" value="2"/>
</dbReference>
<reference evidence="11 13" key="2">
    <citation type="journal article" date="2018" name="Syst. Appl. Microbiol.">
        <title>Characterization and high-quality draft genome sequence of Herbivorax saccincola A7, an anaerobic, alkaliphilic, thermophilic, cellulolytic, and xylanolytic bacterium.</title>
        <authorList>
            <person name="Aikawa S."/>
            <person name="Baramee S."/>
            <person name="Sermsathanaswadi J."/>
            <person name="Thianheng P."/>
            <person name="Tachaapaikoon C."/>
            <person name="Shikata A."/>
            <person name="Waeonukul R."/>
            <person name="Pason P."/>
            <person name="Ratanakhanokchai K."/>
            <person name="Kosugi A."/>
        </authorList>
    </citation>
    <scope>NUCLEOTIDE SEQUENCE [LARGE SCALE GENOMIC DNA]</scope>
    <source>
        <strain evidence="11 13">A7</strain>
    </source>
</reference>
<evidence type="ECO:0000313" key="10">
    <source>
        <dbReference type="EMBL" id="AUG57719.1"/>
    </source>
</evidence>
<dbReference type="AlphaFoldDB" id="A0A2K9E2Y0"/>
<comment type="similarity">
    <text evidence="2 7">Belongs to the aspartate/ornithine carbamoyltransferase superfamily. ATCase family.</text>
</comment>
<dbReference type="GO" id="GO:0016597">
    <property type="term" value="F:amino acid binding"/>
    <property type="evidence" value="ECO:0007669"/>
    <property type="project" value="InterPro"/>
</dbReference>
<dbReference type="NCBIfam" id="NF002032">
    <property type="entry name" value="PRK00856.1"/>
    <property type="match status" value="1"/>
</dbReference>
<feature type="binding site" evidence="7">
    <location>
        <position position="264"/>
    </location>
    <ligand>
        <name>carbamoyl phosphate</name>
        <dbReference type="ChEBI" id="CHEBI:58228"/>
    </ligand>
</feature>
<feature type="binding site" evidence="7">
    <location>
        <position position="139"/>
    </location>
    <ligand>
        <name>carbamoyl phosphate</name>
        <dbReference type="ChEBI" id="CHEBI:58228"/>
    </ligand>
</feature>
<evidence type="ECO:0000256" key="2">
    <source>
        <dbReference type="ARBA" id="ARBA00008896"/>
    </source>
</evidence>
<evidence type="ECO:0000256" key="6">
    <source>
        <dbReference type="ARBA" id="ARBA00048859"/>
    </source>
</evidence>
<keyword evidence="4 7" id="KW-0665">Pyrimidine biosynthesis</keyword>
<dbReference type="KEGG" id="hsc:HVS_09065"/>
<organism evidence="10 12">
    <name type="scientific">Acetivibrio saccincola</name>
    <dbReference type="NCBI Taxonomy" id="1677857"/>
    <lineage>
        <taxon>Bacteria</taxon>
        <taxon>Bacillati</taxon>
        <taxon>Bacillota</taxon>
        <taxon>Clostridia</taxon>
        <taxon>Eubacteriales</taxon>
        <taxon>Oscillospiraceae</taxon>
        <taxon>Acetivibrio</taxon>
    </lineage>
</organism>
<dbReference type="PRINTS" id="PR00101">
    <property type="entry name" value="ATCASE"/>
</dbReference>
<gene>
    <name evidence="7 10" type="primary">pyrB</name>
    <name evidence="11" type="ORF">B9R14_13200</name>
    <name evidence="10" type="ORF">HVS_09065</name>
</gene>
<feature type="domain" description="Aspartate/ornithine carbamoyltransferase carbamoyl-P binding" evidence="9">
    <location>
        <begin position="6"/>
        <end position="147"/>
    </location>
</feature>
<feature type="binding site" evidence="7">
    <location>
        <position position="59"/>
    </location>
    <ligand>
        <name>carbamoyl phosphate</name>
        <dbReference type="ChEBI" id="CHEBI:58228"/>
    </ligand>
</feature>
<name>A0A2K9E2Y0_9FIRM</name>
<dbReference type="SUPFAM" id="SSF53671">
    <property type="entry name" value="Aspartate/ornithine carbamoyltransferase"/>
    <property type="match status" value="1"/>
</dbReference>
<dbReference type="Pfam" id="PF02729">
    <property type="entry name" value="OTCace_N"/>
    <property type="match status" value="1"/>
</dbReference>
<dbReference type="GO" id="GO:0044205">
    <property type="term" value="P:'de novo' UMP biosynthetic process"/>
    <property type="evidence" value="ECO:0007669"/>
    <property type="project" value="UniProtKB-UniRule"/>
</dbReference>
<dbReference type="GO" id="GO:0006520">
    <property type="term" value="P:amino acid metabolic process"/>
    <property type="evidence" value="ECO:0007669"/>
    <property type="project" value="InterPro"/>
</dbReference>
<dbReference type="Proteomes" id="UP000239720">
    <property type="component" value="Unassembled WGS sequence"/>
</dbReference>
<evidence type="ECO:0000313" key="12">
    <source>
        <dbReference type="Proteomes" id="UP000233534"/>
    </source>
</evidence>
<dbReference type="UniPathway" id="UPA00070">
    <property type="reaction ID" value="UER00116"/>
</dbReference>
<comment type="function">
    <text evidence="5 7">Catalyzes the condensation of carbamoyl phosphate and aspartate to form carbamoyl aspartate and inorganic phosphate, the committed step in the de novo pyrimidine nucleotide biosynthesis pathway.</text>
</comment>
<dbReference type="HAMAP" id="MF_00001">
    <property type="entry name" value="Asp_carb_tr"/>
    <property type="match status" value="1"/>
</dbReference>
<dbReference type="EC" id="2.1.3.2" evidence="7"/>
<feature type="domain" description="Aspartate/ornithine carbamoyltransferase Asp/Orn-binding" evidence="8">
    <location>
        <begin position="155"/>
        <end position="302"/>
    </location>
</feature>
<dbReference type="EMBL" id="CP025197">
    <property type="protein sequence ID" value="AUG57719.1"/>
    <property type="molecule type" value="Genomic_DNA"/>
</dbReference>
<dbReference type="InterPro" id="IPR006130">
    <property type="entry name" value="Asp/Orn_carbamoylTrfase"/>
</dbReference>
<dbReference type="PRINTS" id="PR00100">
    <property type="entry name" value="AOTCASE"/>
</dbReference>
<feature type="binding site" evidence="7">
    <location>
        <position position="265"/>
    </location>
    <ligand>
        <name>carbamoyl phosphate</name>
        <dbReference type="ChEBI" id="CHEBI:58228"/>
    </ligand>
</feature>
<dbReference type="InterPro" id="IPR002082">
    <property type="entry name" value="Asp_carbamoyltransf"/>
</dbReference>
<keyword evidence="3 7" id="KW-0808">Transferase</keyword>
<comment type="subunit">
    <text evidence="7">Heterododecamer (2C3:3R2) of six catalytic PyrB chains organized as two trimers (C3), and six regulatory PyrI chains organized as three dimers (R2).</text>
</comment>
<dbReference type="NCBIfam" id="TIGR00670">
    <property type="entry name" value="asp_carb_tr"/>
    <property type="match status" value="1"/>
</dbReference>
<feature type="binding site" evidence="7">
    <location>
        <position position="136"/>
    </location>
    <ligand>
        <name>carbamoyl phosphate</name>
        <dbReference type="ChEBI" id="CHEBI:58228"/>
    </ligand>
</feature>
<dbReference type="RefSeq" id="WP_101301404.1">
    <property type="nucleotide sequence ID" value="NZ_CP025197.1"/>
</dbReference>
<feature type="binding site" evidence="7">
    <location>
        <position position="86"/>
    </location>
    <ligand>
        <name>L-aspartate</name>
        <dbReference type="ChEBI" id="CHEBI:29991"/>
    </ligand>
</feature>
<dbReference type="GO" id="GO:0006207">
    <property type="term" value="P:'de novo' pyrimidine nucleobase biosynthetic process"/>
    <property type="evidence" value="ECO:0007669"/>
    <property type="project" value="InterPro"/>
</dbReference>
<dbReference type="EMBL" id="NEMB01000003">
    <property type="protein sequence ID" value="PQQ67610.1"/>
    <property type="molecule type" value="Genomic_DNA"/>
</dbReference>
<dbReference type="OrthoDB" id="9802587at2"/>
<evidence type="ECO:0000256" key="7">
    <source>
        <dbReference type="HAMAP-Rule" id="MF_00001"/>
    </source>
</evidence>
<dbReference type="FunFam" id="3.40.50.1370:FF:000007">
    <property type="entry name" value="Aspartate carbamoyltransferase"/>
    <property type="match status" value="1"/>
</dbReference>
<protein>
    <recommendedName>
        <fullName evidence="7">Aspartate carbamoyltransferase</fullName>
        <ecNumber evidence="7">2.1.3.2</ecNumber>
    </recommendedName>
    <alternativeName>
        <fullName evidence="7">Aspartate transcarbamylase</fullName>
        <shortName evidence="7">ATCase</shortName>
    </alternativeName>
</protein>
<evidence type="ECO:0000259" key="9">
    <source>
        <dbReference type="Pfam" id="PF02729"/>
    </source>
</evidence>
<feature type="binding site" evidence="7">
    <location>
        <position position="108"/>
    </location>
    <ligand>
        <name>carbamoyl phosphate</name>
        <dbReference type="ChEBI" id="CHEBI:58228"/>
    </ligand>
</feature>
<dbReference type="InterPro" id="IPR036901">
    <property type="entry name" value="Asp/Orn_carbamoylTrfase_sf"/>
</dbReference>
<reference evidence="10 12" key="1">
    <citation type="submission" date="2017-12" db="EMBL/GenBank/DDBJ databases">
        <title>Complete genome sequence of Herbivorax saccincola GGR1, a novel Cellulosome-producing hydrolytic bacterium in a thermophilic biogas plant, established by Illumina and Nanopore MinION sequencing.</title>
        <authorList>
            <person name="Pechtl A."/>
            <person name="Ruckert C."/>
            <person name="Koeck D.E."/>
            <person name="Maus I."/>
            <person name="Winkler A."/>
            <person name="Kalinowski J."/>
            <person name="Puhler A."/>
            <person name="Schwarz W.W."/>
            <person name="Zverlov V.V."/>
            <person name="Schluter A."/>
            <person name="Liebl W."/>
        </authorList>
    </citation>
    <scope>NUCLEOTIDE SEQUENCE [LARGE SCALE GENOMIC DNA]</scope>
    <source>
        <strain evidence="10">GGR1</strain>
        <strain evidence="12">SR1</strain>
    </source>
</reference>
<dbReference type="PANTHER" id="PTHR45753:SF6">
    <property type="entry name" value="ASPARTATE CARBAMOYLTRANSFERASE"/>
    <property type="match status" value="1"/>
</dbReference>